<dbReference type="OMA" id="MHYELAG"/>
<dbReference type="InterPro" id="IPR053781">
    <property type="entry name" value="F-box_AtFBL13-like"/>
</dbReference>
<dbReference type="HOGENOM" id="CLU_010721_1_2_1"/>
<dbReference type="CDD" id="cd22160">
    <property type="entry name" value="F-box_AtFBL13-like"/>
    <property type="match status" value="1"/>
</dbReference>
<proteinExistence type="predicted"/>
<dbReference type="PROSITE" id="PS50181">
    <property type="entry name" value="FBOX"/>
    <property type="match status" value="1"/>
</dbReference>
<dbReference type="InterPro" id="IPR001810">
    <property type="entry name" value="F-box_dom"/>
</dbReference>
<evidence type="ECO:0000313" key="3">
    <source>
        <dbReference type="Proteomes" id="UP000032141"/>
    </source>
</evidence>
<accession>A0A0D3DLW8</accession>
<sequence length="477" mass="55211">MDDRISQLPDDLLLKVLSFLPTKVAVSTSILSKRWEFLWMWLPKLEYDDSEYSEEERYKLHSFIDFSLPLHKAPVIESLRLNFDVCNRFDPIYSDDIEKWVLTAVSRCVHELSVTLASMHYELAGLPSSLFTCKSLVILELTGKIFVNFPRMDLVVEHNKDDNNTPFTLSVIVPSLQTLTLKISRGSDHSEGLVINTPSLKYFNILYYVEEYARDDDSNYSYYLEDTPKLEEADIESTYPDINKFVRSIRAVKRLSLCIRVNTEEALYHEGIVFDQLQHLKLCSCGSNWSKVLVRLLKDSPLLRDLEVYLNDDHTYSRVDAPVSWQNQLDCVPTCLLASLETFKWTVVYGSHEEIDLVKYILRNARCLKAAKILFRPPFCQQEEDKLEMAKQDLSLSFRGVHLYNDLCSQAIELTEEGCVSEVKYKIVLHTLVETLKNCVDLNNARNNITESNSQLINGSQEEDDRYAWAKGRIRYC</sequence>
<evidence type="ECO:0000313" key="2">
    <source>
        <dbReference type="EnsemblPlants" id="Bo8g039490.1"/>
    </source>
</evidence>
<keyword evidence="3" id="KW-1185">Reference proteome</keyword>
<name>A0A0D3DLW8_BRAOL</name>
<dbReference type="Gene3D" id="1.20.1280.50">
    <property type="match status" value="1"/>
</dbReference>
<dbReference type="Gramene" id="Bo8g039490.1">
    <property type="protein sequence ID" value="Bo8g039490.1"/>
    <property type="gene ID" value="Bo8g039490"/>
</dbReference>
<dbReference type="AlphaFoldDB" id="A0A0D3DLW8"/>
<reference evidence="2 3" key="1">
    <citation type="journal article" date="2014" name="Genome Biol.">
        <title>Transcriptome and methylome profiling reveals relics of genome dominance in the mesopolyploid Brassica oleracea.</title>
        <authorList>
            <person name="Parkin I.A."/>
            <person name="Koh C."/>
            <person name="Tang H."/>
            <person name="Robinson S.J."/>
            <person name="Kagale S."/>
            <person name="Clarke W.E."/>
            <person name="Town C.D."/>
            <person name="Nixon J."/>
            <person name="Krishnakumar V."/>
            <person name="Bidwell S.L."/>
            <person name="Denoeud F."/>
            <person name="Belcram H."/>
            <person name="Links M.G."/>
            <person name="Just J."/>
            <person name="Clarke C."/>
            <person name="Bender T."/>
            <person name="Huebert T."/>
            <person name="Mason A.S."/>
            <person name="Pires J.C."/>
            <person name="Barker G."/>
            <person name="Moore J."/>
            <person name="Walley P.G."/>
            <person name="Manoli S."/>
            <person name="Batley J."/>
            <person name="Edwards D."/>
            <person name="Nelson M.N."/>
            <person name="Wang X."/>
            <person name="Paterson A.H."/>
            <person name="King G."/>
            <person name="Bancroft I."/>
            <person name="Chalhoub B."/>
            <person name="Sharpe A.G."/>
        </authorList>
    </citation>
    <scope>NUCLEOTIDE SEQUENCE</scope>
    <source>
        <strain evidence="2 3">cv. TO1000</strain>
    </source>
</reference>
<dbReference type="Pfam" id="PF08387">
    <property type="entry name" value="FBD"/>
    <property type="match status" value="1"/>
</dbReference>
<dbReference type="SUPFAM" id="SSF52047">
    <property type="entry name" value="RNI-like"/>
    <property type="match status" value="1"/>
</dbReference>
<dbReference type="SMART" id="SM00579">
    <property type="entry name" value="FBD"/>
    <property type="match status" value="1"/>
</dbReference>
<dbReference type="PANTHER" id="PTHR31900:SF28">
    <property type="entry name" value="FBD DOMAIN-CONTAINING PROTEIN"/>
    <property type="match status" value="1"/>
</dbReference>
<dbReference type="InterPro" id="IPR036047">
    <property type="entry name" value="F-box-like_dom_sf"/>
</dbReference>
<dbReference type="InterPro" id="IPR032675">
    <property type="entry name" value="LRR_dom_sf"/>
</dbReference>
<dbReference type="InterPro" id="IPR006566">
    <property type="entry name" value="FBD"/>
</dbReference>
<organism evidence="2 3">
    <name type="scientific">Brassica oleracea var. oleracea</name>
    <dbReference type="NCBI Taxonomy" id="109376"/>
    <lineage>
        <taxon>Eukaryota</taxon>
        <taxon>Viridiplantae</taxon>
        <taxon>Streptophyta</taxon>
        <taxon>Embryophyta</taxon>
        <taxon>Tracheophyta</taxon>
        <taxon>Spermatophyta</taxon>
        <taxon>Magnoliopsida</taxon>
        <taxon>eudicotyledons</taxon>
        <taxon>Gunneridae</taxon>
        <taxon>Pentapetalae</taxon>
        <taxon>rosids</taxon>
        <taxon>malvids</taxon>
        <taxon>Brassicales</taxon>
        <taxon>Brassicaceae</taxon>
        <taxon>Brassiceae</taxon>
        <taxon>Brassica</taxon>
    </lineage>
</organism>
<evidence type="ECO:0000259" key="1">
    <source>
        <dbReference type="PROSITE" id="PS50181"/>
    </source>
</evidence>
<dbReference type="STRING" id="109376.A0A0D3DLW8"/>
<dbReference type="EnsemblPlants" id="Bo8g039490.1">
    <property type="protein sequence ID" value="Bo8g039490.1"/>
    <property type="gene ID" value="Bo8g039490"/>
</dbReference>
<protein>
    <recommendedName>
        <fullName evidence="1">F-box domain-containing protein</fullName>
    </recommendedName>
</protein>
<dbReference type="Proteomes" id="UP000032141">
    <property type="component" value="Chromosome C8"/>
</dbReference>
<dbReference type="InterPro" id="IPR050232">
    <property type="entry name" value="FBL13/AtMIF1-like"/>
</dbReference>
<dbReference type="SUPFAM" id="SSF81383">
    <property type="entry name" value="F-box domain"/>
    <property type="match status" value="1"/>
</dbReference>
<feature type="domain" description="F-box" evidence="1">
    <location>
        <begin position="2"/>
        <end position="38"/>
    </location>
</feature>
<dbReference type="Gene3D" id="3.80.10.10">
    <property type="entry name" value="Ribonuclease Inhibitor"/>
    <property type="match status" value="1"/>
</dbReference>
<dbReference type="Pfam" id="PF00646">
    <property type="entry name" value="F-box"/>
    <property type="match status" value="1"/>
</dbReference>
<reference evidence="2" key="2">
    <citation type="submission" date="2015-03" db="UniProtKB">
        <authorList>
            <consortium name="EnsemblPlants"/>
        </authorList>
    </citation>
    <scope>IDENTIFICATION</scope>
</reference>
<dbReference type="PANTHER" id="PTHR31900">
    <property type="entry name" value="F-BOX/RNI SUPERFAMILY PROTEIN-RELATED"/>
    <property type="match status" value="1"/>
</dbReference>